<name>A0A8E2DEN8_9APHY</name>
<sequence>MVFRRSPAPSSCGKRRNTRRCQSGCRLRPALGRQRAQSPRPSHRPSHRRPPGRGPGPRRPQRPRTAQQVLRNRCLMPWPSGVASIMRSSPGPGLRTRTMRPSSSAGDPAAAEGVDTCGPCLGFKGRGGGSGWVTGARRRFLRWEWRACRAMVSGPCAKEERYWGWVRGE</sequence>
<keyword evidence="3" id="KW-1185">Reference proteome</keyword>
<accession>A0A8E2DEN8</accession>
<evidence type="ECO:0000313" key="2">
    <source>
        <dbReference type="EMBL" id="OCH85060.1"/>
    </source>
</evidence>
<feature type="region of interest" description="Disordered" evidence="1">
    <location>
        <begin position="1"/>
        <end position="110"/>
    </location>
</feature>
<protein>
    <submittedName>
        <fullName evidence="2">Uncharacterized protein</fullName>
    </submittedName>
</protein>
<dbReference type="Proteomes" id="UP000250043">
    <property type="component" value="Unassembled WGS sequence"/>
</dbReference>
<dbReference type="EMBL" id="KV722611">
    <property type="protein sequence ID" value="OCH85060.1"/>
    <property type="molecule type" value="Genomic_DNA"/>
</dbReference>
<organism evidence="2 3">
    <name type="scientific">Obba rivulosa</name>
    <dbReference type="NCBI Taxonomy" id="1052685"/>
    <lineage>
        <taxon>Eukaryota</taxon>
        <taxon>Fungi</taxon>
        <taxon>Dikarya</taxon>
        <taxon>Basidiomycota</taxon>
        <taxon>Agaricomycotina</taxon>
        <taxon>Agaricomycetes</taxon>
        <taxon>Polyporales</taxon>
        <taxon>Gelatoporiaceae</taxon>
        <taxon>Obba</taxon>
    </lineage>
</organism>
<evidence type="ECO:0000313" key="3">
    <source>
        <dbReference type="Proteomes" id="UP000250043"/>
    </source>
</evidence>
<feature type="compositionally biased region" description="Basic residues" evidence="1">
    <location>
        <begin position="41"/>
        <end position="51"/>
    </location>
</feature>
<gene>
    <name evidence="2" type="ORF">OBBRIDRAFT_342626</name>
</gene>
<evidence type="ECO:0000256" key="1">
    <source>
        <dbReference type="SAM" id="MobiDB-lite"/>
    </source>
</evidence>
<dbReference type="AlphaFoldDB" id="A0A8E2DEN8"/>
<reference evidence="2 3" key="1">
    <citation type="submission" date="2016-07" db="EMBL/GenBank/DDBJ databases">
        <title>Draft genome of the white-rot fungus Obba rivulosa 3A-2.</title>
        <authorList>
            <consortium name="DOE Joint Genome Institute"/>
            <person name="Miettinen O."/>
            <person name="Riley R."/>
            <person name="Acob R."/>
            <person name="Barry K."/>
            <person name="Cullen D."/>
            <person name="De Vries R."/>
            <person name="Hainaut M."/>
            <person name="Hatakka A."/>
            <person name="Henrissat B."/>
            <person name="Hilden K."/>
            <person name="Kuo R."/>
            <person name="Labutti K."/>
            <person name="Lipzen A."/>
            <person name="Makela M.R."/>
            <person name="Sandor L."/>
            <person name="Spatafora J.W."/>
            <person name="Grigoriev I.V."/>
            <person name="Hibbett D.S."/>
        </authorList>
    </citation>
    <scope>NUCLEOTIDE SEQUENCE [LARGE SCALE GENOMIC DNA]</scope>
    <source>
        <strain evidence="2 3">3A-2</strain>
    </source>
</reference>
<proteinExistence type="predicted"/>